<feature type="transmembrane region" description="Helical" evidence="5">
    <location>
        <begin position="273"/>
        <end position="297"/>
    </location>
</feature>
<evidence type="ECO:0000259" key="6">
    <source>
        <dbReference type="Pfam" id="PF03798"/>
    </source>
</evidence>
<feature type="transmembrane region" description="Helical" evidence="5">
    <location>
        <begin position="43"/>
        <end position="64"/>
    </location>
</feature>
<evidence type="ECO:0000313" key="7">
    <source>
        <dbReference type="EMBL" id="CAJ1932719.1"/>
    </source>
</evidence>
<dbReference type="GO" id="GO:0071709">
    <property type="term" value="P:membrane assembly"/>
    <property type="evidence" value="ECO:0007669"/>
    <property type="project" value="TreeGrafter"/>
</dbReference>
<name>A0AAD2FHS2_9STRA</name>
<dbReference type="GO" id="GO:0055091">
    <property type="term" value="P:phospholipid homeostasis"/>
    <property type="evidence" value="ECO:0007669"/>
    <property type="project" value="TreeGrafter"/>
</dbReference>
<comment type="caution">
    <text evidence="7">The sequence shown here is derived from an EMBL/GenBank/DDBJ whole genome shotgun (WGS) entry which is preliminary data.</text>
</comment>
<comment type="subcellular location">
    <subcellularLocation>
        <location evidence="1">Membrane</location>
        <topology evidence="1">Multi-pass membrane protein</topology>
    </subcellularLocation>
</comment>
<dbReference type="AlphaFoldDB" id="A0AAD2FHS2"/>
<dbReference type="GO" id="GO:0097035">
    <property type="term" value="P:regulation of membrane lipid distribution"/>
    <property type="evidence" value="ECO:0007669"/>
    <property type="project" value="TreeGrafter"/>
</dbReference>
<dbReference type="PANTHER" id="PTHR13439">
    <property type="entry name" value="CT120 PROTEIN"/>
    <property type="match status" value="1"/>
</dbReference>
<feature type="transmembrane region" description="Helical" evidence="5">
    <location>
        <begin position="84"/>
        <end position="102"/>
    </location>
</feature>
<dbReference type="EMBL" id="CAKOGP040000224">
    <property type="protein sequence ID" value="CAJ1932719.1"/>
    <property type="molecule type" value="Genomic_DNA"/>
</dbReference>
<reference evidence="7" key="1">
    <citation type="submission" date="2023-08" db="EMBL/GenBank/DDBJ databases">
        <authorList>
            <person name="Audoor S."/>
            <person name="Bilcke G."/>
        </authorList>
    </citation>
    <scope>NUCLEOTIDE SEQUENCE</scope>
</reference>
<evidence type="ECO:0000256" key="5">
    <source>
        <dbReference type="SAM" id="Phobius"/>
    </source>
</evidence>
<keyword evidence="2 5" id="KW-0812">Transmembrane</keyword>
<dbReference type="InterPro" id="IPR006634">
    <property type="entry name" value="TLC-dom"/>
</dbReference>
<gene>
    <name evidence="7" type="ORF">CYCCA115_LOCUS2977</name>
</gene>
<keyword evidence="4 5" id="KW-0472">Membrane</keyword>
<accession>A0AAD2FHS2</accession>
<dbReference type="PANTHER" id="PTHR13439:SF4">
    <property type="entry name" value="TLC DOMAIN-CONTAINING PROTEIN"/>
    <property type="match status" value="1"/>
</dbReference>
<dbReference type="InterPro" id="IPR050846">
    <property type="entry name" value="TLCD"/>
</dbReference>
<feature type="domain" description="TLC" evidence="6">
    <location>
        <begin position="91"/>
        <end position="296"/>
    </location>
</feature>
<feature type="transmembrane region" description="Helical" evidence="5">
    <location>
        <begin position="162"/>
        <end position="181"/>
    </location>
</feature>
<organism evidence="7 8">
    <name type="scientific">Cylindrotheca closterium</name>
    <dbReference type="NCBI Taxonomy" id="2856"/>
    <lineage>
        <taxon>Eukaryota</taxon>
        <taxon>Sar</taxon>
        <taxon>Stramenopiles</taxon>
        <taxon>Ochrophyta</taxon>
        <taxon>Bacillariophyta</taxon>
        <taxon>Bacillariophyceae</taxon>
        <taxon>Bacillariophycidae</taxon>
        <taxon>Bacillariales</taxon>
        <taxon>Bacillariaceae</taxon>
        <taxon>Cylindrotheca</taxon>
    </lineage>
</organism>
<evidence type="ECO:0000256" key="2">
    <source>
        <dbReference type="ARBA" id="ARBA00022692"/>
    </source>
</evidence>
<evidence type="ECO:0000313" key="8">
    <source>
        <dbReference type="Proteomes" id="UP001295423"/>
    </source>
</evidence>
<evidence type="ECO:0000256" key="3">
    <source>
        <dbReference type="ARBA" id="ARBA00022989"/>
    </source>
</evidence>
<protein>
    <recommendedName>
        <fullName evidence="6">TLC domain-containing protein</fullName>
    </recommendedName>
</protein>
<sequence length="309" mass="34734">MCKPTTTTTSEALPPPDARLFLATVKDFGEDEYGRTPTVQARLFTIGVFVVFLIGVEQLCRQILLANVDFHPLLENETNRHILARHVGIDFVSAAVVSYFGFNARHLTQDMIDKHLRGKKNAMPKTYENRLFQYHPESARIILLFIGYQVKNSYDTLVWNDGALFIAHHILAFGTAWGALFPGAAHYYAPFYLGYSEISTAALCLLANFDDDFGVRGLAAAFPLTKVILGAIFAVSFIVCRVIIWTTHSVYYLQDVIACLKTDDPRIVGRKPWLQFTGFSLSLLSLLQIIWLGEIFLTGKRELEAMGFL</sequence>
<dbReference type="Pfam" id="PF03798">
    <property type="entry name" value="TRAM_LAG1_CLN8"/>
    <property type="match status" value="1"/>
</dbReference>
<dbReference type="GO" id="GO:0005886">
    <property type="term" value="C:plasma membrane"/>
    <property type="evidence" value="ECO:0007669"/>
    <property type="project" value="TreeGrafter"/>
</dbReference>
<evidence type="ECO:0000256" key="4">
    <source>
        <dbReference type="ARBA" id="ARBA00023136"/>
    </source>
</evidence>
<evidence type="ECO:0000256" key="1">
    <source>
        <dbReference type="ARBA" id="ARBA00004141"/>
    </source>
</evidence>
<feature type="transmembrane region" description="Helical" evidence="5">
    <location>
        <begin position="227"/>
        <end position="253"/>
    </location>
</feature>
<keyword evidence="3 5" id="KW-1133">Transmembrane helix</keyword>
<dbReference type="Proteomes" id="UP001295423">
    <property type="component" value="Unassembled WGS sequence"/>
</dbReference>
<keyword evidence="8" id="KW-1185">Reference proteome</keyword>
<dbReference type="GO" id="GO:0007009">
    <property type="term" value="P:plasma membrane organization"/>
    <property type="evidence" value="ECO:0007669"/>
    <property type="project" value="TreeGrafter"/>
</dbReference>
<proteinExistence type="predicted"/>